<dbReference type="RefSeq" id="WP_211363347.1">
    <property type="nucleotide sequence ID" value="NZ_VFPP01000001.1"/>
</dbReference>
<dbReference type="AlphaFoldDB" id="A0A543J5J5"/>
<comment type="caution">
    <text evidence="1">The sequence shown here is derived from an EMBL/GenBank/DDBJ whole genome shotgun (WGS) entry which is preliminary data.</text>
</comment>
<evidence type="ECO:0000313" key="1">
    <source>
        <dbReference type="EMBL" id="TQM78099.1"/>
    </source>
</evidence>
<dbReference type="Proteomes" id="UP000316628">
    <property type="component" value="Unassembled WGS sequence"/>
</dbReference>
<dbReference type="GO" id="GO:0016740">
    <property type="term" value="F:transferase activity"/>
    <property type="evidence" value="ECO:0007669"/>
    <property type="project" value="UniProtKB-KW"/>
</dbReference>
<dbReference type="PANTHER" id="PTHR34822">
    <property type="entry name" value="GRPB DOMAIN PROTEIN (AFU_ORTHOLOGUE AFUA_1G01530)"/>
    <property type="match status" value="1"/>
</dbReference>
<name>A0A543J5J5_9PSEU</name>
<gene>
    <name evidence="1" type="ORF">FHX81_0348</name>
</gene>
<dbReference type="InterPro" id="IPR007344">
    <property type="entry name" value="GrpB/CoaE"/>
</dbReference>
<dbReference type="PANTHER" id="PTHR34822:SF1">
    <property type="entry name" value="GRPB FAMILY PROTEIN"/>
    <property type="match status" value="1"/>
</dbReference>
<protein>
    <submittedName>
        <fullName evidence="1">GrpB-like predicted nucleotidyltransferase (UPF0157 family)</fullName>
    </submittedName>
</protein>
<sequence>MGLSEERIRAVHVGVAPVVNGRVVLVDYDPEWPALYEREAERVRGALGAGVVGLAHVGSTSVPGLAAKPVVDVVLEVADSADEASYVPALEAVGYVLRIREPEWLQHRMFKGPDVNVNLHVFTAGEPEVGRMVAFRDRLRASVADRVLYERTKRELAARDWVYVQQYADAKAGVVADILGRA</sequence>
<evidence type="ECO:0000313" key="2">
    <source>
        <dbReference type="Proteomes" id="UP000316628"/>
    </source>
</evidence>
<accession>A0A543J5J5</accession>
<dbReference type="InterPro" id="IPR043519">
    <property type="entry name" value="NT_sf"/>
</dbReference>
<reference evidence="1 2" key="1">
    <citation type="submission" date="2019-06" db="EMBL/GenBank/DDBJ databases">
        <title>Sequencing the genomes of 1000 actinobacteria strains.</title>
        <authorList>
            <person name="Klenk H.-P."/>
        </authorList>
    </citation>
    <scope>NUCLEOTIDE SEQUENCE [LARGE SCALE GENOMIC DNA]</scope>
    <source>
        <strain evidence="1 2">DSM 45456</strain>
    </source>
</reference>
<organism evidence="1 2">
    <name type="scientific">Saccharothrix saharensis</name>
    <dbReference type="NCBI Taxonomy" id="571190"/>
    <lineage>
        <taxon>Bacteria</taxon>
        <taxon>Bacillati</taxon>
        <taxon>Actinomycetota</taxon>
        <taxon>Actinomycetes</taxon>
        <taxon>Pseudonocardiales</taxon>
        <taxon>Pseudonocardiaceae</taxon>
        <taxon>Saccharothrix</taxon>
    </lineage>
</organism>
<dbReference type="Gene3D" id="3.30.460.10">
    <property type="entry name" value="Beta Polymerase, domain 2"/>
    <property type="match status" value="1"/>
</dbReference>
<proteinExistence type="predicted"/>
<keyword evidence="2" id="KW-1185">Reference proteome</keyword>
<dbReference type="Pfam" id="PF04229">
    <property type="entry name" value="GrpB"/>
    <property type="match status" value="1"/>
</dbReference>
<keyword evidence="1" id="KW-0808">Transferase</keyword>
<dbReference type="SUPFAM" id="SSF81301">
    <property type="entry name" value="Nucleotidyltransferase"/>
    <property type="match status" value="1"/>
</dbReference>
<dbReference type="EMBL" id="VFPP01000001">
    <property type="protein sequence ID" value="TQM78099.1"/>
    <property type="molecule type" value="Genomic_DNA"/>
</dbReference>